<evidence type="ECO:0000313" key="3">
    <source>
        <dbReference type="Proteomes" id="UP000283210"/>
    </source>
</evidence>
<dbReference type="Proteomes" id="UP000283210">
    <property type="component" value="Chromosome 5"/>
</dbReference>
<sequence>MVPLRSKAASKAQKISFQDRSRDVTESRSSTSPSEDQNQTGSTEQSGESKVRPKLNVKPSVVKLATPLRPVQKKRGAEPSAVAAVKPLNSAAAVKETLQESACTPSQSQVLPSPEAQLNSAVPRSPTPLQESSPGEEELQTVPVFKQSGGQEAGAAIKEPCSVPHSPAVRTTPQSRARRTSTTRPISTSNTAAPAVDDFEELINQFTDDHLEEDVDPGLGEDDLLQELSEMIDS</sequence>
<protein>
    <submittedName>
        <fullName evidence="2">Uncharacterized protein</fullName>
    </submittedName>
</protein>
<feature type="region of interest" description="Disordered" evidence="1">
    <location>
        <begin position="1"/>
        <end position="197"/>
    </location>
</feature>
<accession>A0A3S2MRX1</accession>
<gene>
    <name evidence="2" type="ORF">OJAV_G00043380</name>
</gene>
<evidence type="ECO:0000256" key="1">
    <source>
        <dbReference type="SAM" id="MobiDB-lite"/>
    </source>
</evidence>
<proteinExistence type="predicted"/>
<evidence type="ECO:0000313" key="2">
    <source>
        <dbReference type="EMBL" id="RVE72883.1"/>
    </source>
</evidence>
<reference evidence="2 3" key="1">
    <citation type="submission" date="2018-11" db="EMBL/GenBank/DDBJ databases">
        <authorList>
            <person name="Lopez-Roques C."/>
            <person name="Donnadieu C."/>
            <person name="Bouchez O."/>
            <person name="Klopp C."/>
            <person name="Cabau C."/>
            <person name="Zahm M."/>
        </authorList>
    </citation>
    <scope>NUCLEOTIDE SEQUENCE [LARGE SCALE GENOMIC DNA]</scope>
    <source>
        <strain evidence="2">RS831</strain>
        <tissue evidence="2">Whole body</tissue>
    </source>
</reference>
<dbReference type="EMBL" id="CM012441">
    <property type="protein sequence ID" value="RVE72883.1"/>
    <property type="molecule type" value="Genomic_DNA"/>
</dbReference>
<keyword evidence="3" id="KW-1185">Reference proteome</keyword>
<dbReference type="OrthoDB" id="5395350at2759"/>
<feature type="compositionally biased region" description="Low complexity" evidence="1">
    <location>
        <begin position="182"/>
        <end position="191"/>
    </location>
</feature>
<feature type="compositionally biased region" description="Polar residues" evidence="1">
    <location>
        <begin position="99"/>
        <end position="133"/>
    </location>
</feature>
<organism evidence="2 3">
    <name type="scientific">Oryzias javanicus</name>
    <name type="common">Javanese ricefish</name>
    <name type="synonym">Aplocheilus javanicus</name>
    <dbReference type="NCBI Taxonomy" id="123683"/>
    <lineage>
        <taxon>Eukaryota</taxon>
        <taxon>Metazoa</taxon>
        <taxon>Chordata</taxon>
        <taxon>Craniata</taxon>
        <taxon>Vertebrata</taxon>
        <taxon>Euteleostomi</taxon>
        <taxon>Actinopterygii</taxon>
        <taxon>Neopterygii</taxon>
        <taxon>Teleostei</taxon>
        <taxon>Neoteleostei</taxon>
        <taxon>Acanthomorphata</taxon>
        <taxon>Ovalentaria</taxon>
        <taxon>Atherinomorphae</taxon>
        <taxon>Beloniformes</taxon>
        <taxon>Adrianichthyidae</taxon>
        <taxon>Oryziinae</taxon>
        <taxon>Oryzias</taxon>
    </lineage>
</organism>
<feature type="compositionally biased region" description="Basic and acidic residues" evidence="1">
    <location>
        <begin position="17"/>
        <end position="26"/>
    </location>
</feature>
<reference evidence="2 3" key="2">
    <citation type="submission" date="2019-01" db="EMBL/GenBank/DDBJ databases">
        <title>A chromosome length genome reference of the Java medaka (oryzias javanicus).</title>
        <authorList>
            <person name="Herpin A."/>
            <person name="Takehana Y."/>
            <person name="Naruse K."/>
            <person name="Ansai S."/>
            <person name="Kawaguchi M."/>
        </authorList>
    </citation>
    <scope>NUCLEOTIDE SEQUENCE [LARGE SCALE GENOMIC DNA]</scope>
    <source>
        <strain evidence="2">RS831</strain>
        <tissue evidence="2">Whole body</tissue>
    </source>
</reference>
<feature type="compositionally biased region" description="Polar residues" evidence="1">
    <location>
        <begin position="27"/>
        <end position="48"/>
    </location>
</feature>
<dbReference type="AlphaFoldDB" id="A0A3S2MRX1"/>
<name>A0A3S2MRX1_ORYJA</name>